<sequence>MSGPYFGTHPYDPFRKDTLYVPPHVVAHATGHPQHPLRSQSANILESSASAPNLKQYAKEQADEDSLPRGFLQPVPKAAKKYTAKEIRHRHKMRKEAWDKLTGGEPIEPDPATSALPTLHSAPNLRALLPSDVPSQPYPRALNAAQNTGPPAPAVHYTSPYTIMVGENDVHPDPTYGYLNNTPNNTYHPPRGGGSSTLPSVVNLDALPKTLQPYPAIPKSFQPYVVSTTTQDKHGFQPGSVVIVREGSKGRWKVGAFLSAEKYREIDGSEHYLYQAAPFRDRKGKAPRPHNYLAENISCIPYDDTPHITPYDTDKARAMLMNHLTKPPKIDSFLFASFPTETKSPDTGHVSTYETWEPVMCLGDMLHNFGFSVLGLVGNHIGKQYVVYNVKPYCGW</sequence>
<evidence type="ECO:0000313" key="2">
    <source>
        <dbReference type="Proteomes" id="UP000054270"/>
    </source>
</evidence>
<reference evidence="2" key="1">
    <citation type="submission" date="2014-04" db="EMBL/GenBank/DDBJ databases">
        <title>Evolutionary Origins and Diversification of the Mycorrhizal Mutualists.</title>
        <authorList>
            <consortium name="DOE Joint Genome Institute"/>
            <consortium name="Mycorrhizal Genomics Consortium"/>
            <person name="Kohler A."/>
            <person name="Kuo A."/>
            <person name="Nagy L.G."/>
            <person name="Floudas D."/>
            <person name="Copeland A."/>
            <person name="Barry K.W."/>
            <person name="Cichocki N."/>
            <person name="Veneault-Fourrey C."/>
            <person name="LaButti K."/>
            <person name="Lindquist E.A."/>
            <person name="Lipzen A."/>
            <person name="Lundell T."/>
            <person name="Morin E."/>
            <person name="Murat C."/>
            <person name="Riley R."/>
            <person name="Ohm R."/>
            <person name="Sun H."/>
            <person name="Tunlid A."/>
            <person name="Henrissat B."/>
            <person name="Grigoriev I.V."/>
            <person name="Hibbett D.S."/>
            <person name="Martin F."/>
        </authorList>
    </citation>
    <scope>NUCLEOTIDE SEQUENCE [LARGE SCALE GENOMIC DNA]</scope>
    <source>
        <strain evidence="2">FD-334 SS-4</strain>
    </source>
</reference>
<name>A0A0D2N597_HYPSF</name>
<keyword evidence="2" id="KW-1185">Reference proteome</keyword>
<gene>
    <name evidence="1" type="ORF">HYPSUDRAFT_208790</name>
</gene>
<protein>
    <submittedName>
        <fullName evidence="1">Uncharacterized protein</fullName>
    </submittedName>
</protein>
<organism evidence="1 2">
    <name type="scientific">Hypholoma sublateritium (strain FD-334 SS-4)</name>
    <dbReference type="NCBI Taxonomy" id="945553"/>
    <lineage>
        <taxon>Eukaryota</taxon>
        <taxon>Fungi</taxon>
        <taxon>Dikarya</taxon>
        <taxon>Basidiomycota</taxon>
        <taxon>Agaricomycotina</taxon>
        <taxon>Agaricomycetes</taxon>
        <taxon>Agaricomycetidae</taxon>
        <taxon>Agaricales</taxon>
        <taxon>Agaricineae</taxon>
        <taxon>Strophariaceae</taxon>
        <taxon>Hypholoma</taxon>
    </lineage>
</organism>
<dbReference type="EMBL" id="KN817684">
    <property type="protein sequence ID" value="KJA14334.1"/>
    <property type="molecule type" value="Genomic_DNA"/>
</dbReference>
<evidence type="ECO:0000313" key="1">
    <source>
        <dbReference type="EMBL" id="KJA14334.1"/>
    </source>
</evidence>
<dbReference type="AlphaFoldDB" id="A0A0D2N597"/>
<dbReference type="Proteomes" id="UP000054270">
    <property type="component" value="Unassembled WGS sequence"/>
</dbReference>
<proteinExistence type="predicted"/>
<accession>A0A0D2N597</accession>